<dbReference type="GO" id="GO:0016491">
    <property type="term" value="F:oxidoreductase activity"/>
    <property type="evidence" value="ECO:0007669"/>
    <property type="project" value="UniProtKB-KW"/>
</dbReference>
<dbReference type="AlphaFoldDB" id="A0A183UNQ7"/>
<keyword evidence="2" id="KW-0560">Oxidoreductase</keyword>
<organism evidence="5 6">
    <name type="scientific">Toxocara canis</name>
    <name type="common">Canine roundworm</name>
    <dbReference type="NCBI Taxonomy" id="6265"/>
    <lineage>
        <taxon>Eukaryota</taxon>
        <taxon>Metazoa</taxon>
        <taxon>Ecdysozoa</taxon>
        <taxon>Nematoda</taxon>
        <taxon>Chromadorea</taxon>
        <taxon>Rhabditida</taxon>
        <taxon>Spirurina</taxon>
        <taxon>Ascaridomorpha</taxon>
        <taxon>Ascaridoidea</taxon>
        <taxon>Toxocaridae</taxon>
        <taxon>Toxocara</taxon>
    </lineage>
</organism>
<reference evidence="4 5" key="2">
    <citation type="submission" date="2018-11" db="EMBL/GenBank/DDBJ databases">
        <authorList>
            <consortium name="Pathogen Informatics"/>
        </authorList>
    </citation>
    <scope>NUCLEOTIDE SEQUENCE [LARGE SCALE GENOMIC DNA]</scope>
</reference>
<evidence type="ECO:0000256" key="2">
    <source>
        <dbReference type="ARBA" id="ARBA00023002"/>
    </source>
</evidence>
<feature type="domain" description="Amine oxidase" evidence="3">
    <location>
        <begin position="7"/>
        <end position="257"/>
    </location>
</feature>
<dbReference type="InterPro" id="IPR002937">
    <property type="entry name" value="Amino_oxidase"/>
</dbReference>
<accession>A0A183UNQ7</accession>
<dbReference type="InterPro" id="IPR036188">
    <property type="entry name" value="FAD/NAD-bd_sf"/>
</dbReference>
<dbReference type="SUPFAM" id="SSF54373">
    <property type="entry name" value="FAD-linked reductases, C-terminal domain"/>
    <property type="match status" value="1"/>
</dbReference>
<dbReference type="EMBL" id="UYWY01020396">
    <property type="protein sequence ID" value="VDM41448.1"/>
    <property type="molecule type" value="Genomic_DNA"/>
</dbReference>
<sequence>MYVTDVRNGFDTLTTALACGLRIELGNVVEQIDYSGEGVTVRCVRGGKEVTYMADACLCTLPLGVLKRSVKGEGDAPAFLPPLPASKRKAVESLGFGNLNKVVLIFEKPFWNQLQAFGRAAESSISRGEFYIFYPVCDMPVLIAMMAGTSAFANEELNDGVILNKAMKILSSIFGQACPKEPVDSVITRWQTDTFARGCYSYISPDSTGDTYDELAVPVCDSQGRRKLFFAGEHTNRNYPSSVHGAFLSGLREAGRIADEFIGCPYSPFYCGDEEMSSLLST</sequence>
<evidence type="ECO:0000313" key="6">
    <source>
        <dbReference type="WBParaSite" id="TCNE_0001012701-mRNA-1"/>
    </source>
</evidence>
<dbReference type="WBParaSite" id="TCNE_0001012701-mRNA-1">
    <property type="protein sequence ID" value="TCNE_0001012701-mRNA-1"/>
    <property type="gene ID" value="TCNE_0001012701"/>
</dbReference>
<dbReference type="Gene3D" id="3.90.660.10">
    <property type="match status" value="1"/>
</dbReference>
<evidence type="ECO:0000256" key="1">
    <source>
        <dbReference type="ARBA" id="ARBA00005995"/>
    </source>
</evidence>
<dbReference type="SUPFAM" id="SSF51905">
    <property type="entry name" value="FAD/NAD(P)-binding domain"/>
    <property type="match status" value="1"/>
</dbReference>
<evidence type="ECO:0000259" key="3">
    <source>
        <dbReference type="Pfam" id="PF01593"/>
    </source>
</evidence>
<comment type="similarity">
    <text evidence="1">Belongs to the flavin monoamine oxidase family.</text>
</comment>
<proteinExistence type="inferred from homology"/>
<dbReference type="PANTHER" id="PTHR10742">
    <property type="entry name" value="FLAVIN MONOAMINE OXIDASE"/>
    <property type="match status" value="1"/>
</dbReference>
<gene>
    <name evidence="4" type="ORF">TCNE_LOCUS10127</name>
</gene>
<dbReference type="GO" id="GO:0003682">
    <property type="term" value="F:chromatin binding"/>
    <property type="evidence" value="ECO:0007669"/>
    <property type="project" value="TreeGrafter"/>
</dbReference>
<dbReference type="Gene3D" id="3.50.50.60">
    <property type="entry name" value="FAD/NAD(P)-binding domain"/>
    <property type="match status" value="1"/>
</dbReference>
<dbReference type="Proteomes" id="UP000050794">
    <property type="component" value="Unassembled WGS sequence"/>
</dbReference>
<evidence type="ECO:0000313" key="4">
    <source>
        <dbReference type="EMBL" id="VDM41448.1"/>
    </source>
</evidence>
<dbReference type="GO" id="GO:0050660">
    <property type="term" value="F:flavin adenine dinucleotide binding"/>
    <property type="evidence" value="ECO:0007669"/>
    <property type="project" value="TreeGrafter"/>
</dbReference>
<keyword evidence="5" id="KW-1185">Reference proteome</keyword>
<dbReference type="InterPro" id="IPR050281">
    <property type="entry name" value="Flavin_monoamine_oxidase"/>
</dbReference>
<dbReference type="GO" id="GO:0006338">
    <property type="term" value="P:chromatin remodeling"/>
    <property type="evidence" value="ECO:0007669"/>
    <property type="project" value="TreeGrafter"/>
</dbReference>
<name>A0A183UNQ7_TOXCA</name>
<dbReference type="Pfam" id="PF01593">
    <property type="entry name" value="Amino_oxidase"/>
    <property type="match status" value="1"/>
</dbReference>
<protein>
    <submittedName>
        <fullName evidence="6">Lysine-specific histone demethylase 1A</fullName>
    </submittedName>
</protein>
<reference evidence="6" key="1">
    <citation type="submission" date="2016-06" db="UniProtKB">
        <authorList>
            <consortium name="WormBaseParasite"/>
        </authorList>
    </citation>
    <scope>IDENTIFICATION</scope>
</reference>
<evidence type="ECO:0000313" key="5">
    <source>
        <dbReference type="Proteomes" id="UP000050794"/>
    </source>
</evidence>
<dbReference type="PANTHER" id="PTHR10742:SF386">
    <property type="entry name" value="LYSINE-SPECIFIC HISTONE DEMETHYLASE 1A"/>
    <property type="match status" value="1"/>
</dbReference>